<dbReference type="EnsemblPlants" id="TuG1812G0700000008.01.T01">
    <property type="protein sequence ID" value="TuG1812G0700000008.01.T01.cds256723"/>
    <property type="gene ID" value="TuG1812G0700000008.01"/>
</dbReference>
<evidence type="ECO:0000256" key="1">
    <source>
        <dbReference type="SAM" id="SignalP"/>
    </source>
</evidence>
<evidence type="ECO:0008006" key="4">
    <source>
        <dbReference type="Google" id="ProtNLM"/>
    </source>
</evidence>
<dbReference type="AlphaFoldDB" id="A0A8R7UYU0"/>
<feature type="chain" id="PRO_5035909889" description="Secreted protein" evidence="1">
    <location>
        <begin position="20"/>
        <end position="70"/>
    </location>
</feature>
<keyword evidence="3" id="KW-1185">Reference proteome</keyword>
<reference evidence="2" key="3">
    <citation type="submission" date="2022-06" db="UniProtKB">
        <authorList>
            <consortium name="EnsemblPlants"/>
        </authorList>
    </citation>
    <scope>IDENTIFICATION</scope>
</reference>
<proteinExistence type="predicted"/>
<feature type="signal peptide" evidence="1">
    <location>
        <begin position="1"/>
        <end position="19"/>
    </location>
</feature>
<dbReference type="Proteomes" id="UP000015106">
    <property type="component" value="Chromosome 7"/>
</dbReference>
<protein>
    <recommendedName>
        <fullName evidence="4">Secreted protein</fullName>
    </recommendedName>
</protein>
<name>A0A8R7UYU0_TRIUA</name>
<reference evidence="2" key="2">
    <citation type="submission" date="2018-03" db="EMBL/GenBank/DDBJ databases">
        <title>The Triticum urartu genome reveals the dynamic nature of wheat genome evolution.</title>
        <authorList>
            <person name="Ling H."/>
            <person name="Ma B."/>
            <person name="Shi X."/>
            <person name="Liu H."/>
            <person name="Dong L."/>
            <person name="Sun H."/>
            <person name="Cao Y."/>
            <person name="Gao Q."/>
            <person name="Zheng S."/>
            <person name="Li Y."/>
            <person name="Yu Y."/>
            <person name="Du H."/>
            <person name="Qi M."/>
            <person name="Li Y."/>
            <person name="Yu H."/>
            <person name="Cui Y."/>
            <person name="Wang N."/>
            <person name="Chen C."/>
            <person name="Wu H."/>
            <person name="Zhao Y."/>
            <person name="Zhang J."/>
            <person name="Li Y."/>
            <person name="Zhou W."/>
            <person name="Zhang B."/>
            <person name="Hu W."/>
            <person name="Eijk M."/>
            <person name="Tang J."/>
            <person name="Witsenboer H."/>
            <person name="Zhao S."/>
            <person name="Li Z."/>
            <person name="Zhang A."/>
            <person name="Wang D."/>
            <person name="Liang C."/>
        </authorList>
    </citation>
    <scope>NUCLEOTIDE SEQUENCE [LARGE SCALE GENOMIC DNA]</scope>
    <source>
        <strain evidence="2">cv. G1812</strain>
    </source>
</reference>
<accession>A0A8R7UYU0</accession>
<keyword evidence="1" id="KW-0732">Signal</keyword>
<organism evidence="2 3">
    <name type="scientific">Triticum urartu</name>
    <name type="common">Red wild einkorn</name>
    <name type="synonym">Crithodium urartu</name>
    <dbReference type="NCBI Taxonomy" id="4572"/>
    <lineage>
        <taxon>Eukaryota</taxon>
        <taxon>Viridiplantae</taxon>
        <taxon>Streptophyta</taxon>
        <taxon>Embryophyta</taxon>
        <taxon>Tracheophyta</taxon>
        <taxon>Spermatophyta</taxon>
        <taxon>Magnoliopsida</taxon>
        <taxon>Liliopsida</taxon>
        <taxon>Poales</taxon>
        <taxon>Poaceae</taxon>
        <taxon>BOP clade</taxon>
        <taxon>Pooideae</taxon>
        <taxon>Triticodae</taxon>
        <taxon>Triticeae</taxon>
        <taxon>Triticinae</taxon>
        <taxon>Triticum</taxon>
    </lineage>
</organism>
<dbReference type="Gramene" id="TuG1812G0700000008.01.T01">
    <property type="protein sequence ID" value="TuG1812G0700000008.01.T01.cds256723"/>
    <property type="gene ID" value="TuG1812G0700000008.01"/>
</dbReference>
<evidence type="ECO:0000313" key="2">
    <source>
        <dbReference type="EnsemblPlants" id="TuG1812G0700000008.01.T01.cds256723"/>
    </source>
</evidence>
<reference evidence="3" key="1">
    <citation type="journal article" date="2013" name="Nature">
        <title>Draft genome of the wheat A-genome progenitor Triticum urartu.</title>
        <authorList>
            <person name="Ling H.Q."/>
            <person name="Zhao S."/>
            <person name="Liu D."/>
            <person name="Wang J."/>
            <person name="Sun H."/>
            <person name="Zhang C."/>
            <person name="Fan H."/>
            <person name="Li D."/>
            <person name="Dong L."/>
            <person name="Tao Y."/>
            <person name="Gao C."/>
            <person name="Wu H."/>
            <person name="Li Y."/>
            <person name="Cui Y."/>
            <person name="Guo X."/>
            <person name="Zheng S."/>
            <person name="Wang B."/>
            <person name="Yu K."/>
            <person name="Liang Q."/>
            <person name="Yang W."/>
            <person name="Lou X."/>
            <person name="Chen J."/>
            <person name="Feng M."/>
            <person name="Jian J."/>
            <person name="Zhang X."/>
            <person name="Luo G."/>
            <person name="Jiang Y."/>
            <person name="Liu J."/>
            <person name="Wang Z."/>
            <person name="Sha Y."/>
            <person name="Zhang B."/>
            <person name="Wu H."/>
            <person name="Tang D."/>
            <person name="Shen Q."/>
            <person name="Xue P."/>
            <person name="Zou S."/>
            <person name="Wang X."/>
            <person name="Liu X."/>
            <person name="Wang F."/>
            <person name="Yang Y."/>
            <person name="An X."/>
            <person name="Dong Z."/>
            <person name="Zhang K."/>
            <person name="Zhang X."/>
            <person name="Luo M.C."/>
            <person name="Dvorak J."/>
            <person name="Tong Y."/>
            <person name="Wang J."/>
            <person name="Yang H."/>
            <person name="Li Z."/>
            <person name="Wang D."/>
            <person name="Zhang A."/>
            <person name="Wang J."/>
        </authorList>
    </citation>
    <scope>NUCLEOTIDE SEQUENCE</scope>
    <source>
        <strain evidence="3">cv. G1812</strain>
    </source>
</reference>
<sequence length="70" mass="7782">MKLCDHLIFLCLILPITSASTRPEWLLREHQLISGGLGTVNGQGRPASTGVEEEVVCLLVLRVFKYCSIR</sequence>
<evidence type="ECO:0000313" key="3">
    <source>
        <dbReference type="Proteomes" id="UP000015106"/>
    </source>
</evidence>